<name>A0ABT6FGE7_9BACT</name>
<accession>A0ABT6FGE7</accession>
<dbReference type="EMBL" id="JARRAG010000002">
    <property type="protein sequence ID" value="MDG3006584.1"/>
    <property type="molecule type" value="Genomic_DNA"/>
</dbReference>
<evidence type="ECO:0000256" key="7">
    <source>
        <dbReference type="ARBA" id="ARBA00022989"/>
    </source>
</evidence>
<feature type="transmembrane region" description="Helical" evidence="11">
    <location>
        <begin position="246"/>
        <end position="264"/>
    </location>
</feature>
<evidence type="ECO:0000313" key="13">
    <source>
        <dbReference type="EMBL" id="MDG3006584.1"/>
    </source>
</evidence>
<dbReference type="PRINTS" id="PR00123">
    <property type="entry name" value="ATPASEA"/>
</dbReference>
<comment type="similarity">
    <text evidence="2 11 12">Belongs to the ATPase A chain family.</text>
</comment>
<feature type="transmembrane region" description="Helical" evidence="11">
    <location>
        <begin position="101"/>
        <end position="121"/>
    </location>
</feature>
<evidence type="ECO:0000256" key="4">
    <source>
        <dbReference type="ARBA" id="ARBA00022547"/>
    </source>
</evidence>
<organism evidence="13 14">
    <name type="scientific">Paludisphaera mucosa</name>
    <dbReference type="NCBI Taxonomy" id="3030827"/>
    <lineage>
        <taxon>Bacteria</taxon>
        <taxon>Pseudomonadati</taxon>
        <taxon>Planctomycetota</taxon>
        <taxon>Planctomycetia</taxon>
        <taxon>Isosphaerales</taxon>
        <taxon>Isosphaeraceae</taxon>
        <taxon>Paludisphaera</taxon>
    </lineage>
</organism>
<dbReference type="Gene3D" id="1.20.120.220">
    <property type="entry name" value="ATP synthase, F0 complex, subunit A"/>
    <property type="match status" value="1"/>
</dbReference>
<evidence type="ECO:0000256" key="11">
    <source>
        <dbReference type="HAMAP-Rule" id="MF_01393"/>
    </source>
</evidence>
<sequence>MAAHDPLSHVVDHTTLELPWPPPAWEWTIQLPYPLTRFMVMELIAAVLAVLVLVPVVRHIRRNAVTRGGFANAVEAVLLYIRDDVARPAIGGHGADKFLPFLWTAFFFVLFNNLLGMIPGFASPTGNINVTAMLAVMTLGVVVAAGVREMGVAGFFTGLVPHIDVPWPMNYFLWPLMFMIELVGLLIKHIVLAVRLFANMFAGHVVLAVILGFILVAKGPLFYLVMPASIAGVVALSLLELFVAFLQAYIFTFLSALFIGSAVHPH</sequence>
<dbReference type="CDD" id="cd00310">
    <property type="entry name" value="ATP-synt_Fo_a_6"/>
    <property type="match status" value="1"/>
</dbReference>
<comment type="caution">
    <text evidence="13">The sequence shown here is derived from an EMBL/GenBank/DDBJ whole genome shotgun (WGS) entry which is preliminary data.</text>
</comment>
<protein>
    <recommendedName>
        <fullName evidence="11 12">ATP synthase subunit a</fullName>
    </recommendedName>
    <alternativeName>
        <fullName evidence="11">ATP synthase F0 sector subunit a</fullName>
    </alternativeName>
    <alternativeName>
        <fullName evidence="11">F-ATPase subunit 6</fullName>
    </alternativeName>
</protein>
<dbReference type="HAMAP" id="MF_01393">
    <property type="entry name" value="ATP_synth_a_bact"/>
    <property type="match status" value="1"/>
</dbReference>
<evidence type="ECO:0000256" key="10">
    <source>
        <dbReference type="ARBA" id="ARBA00023310"/>
    </source>
</evidence>
<feature type="transmembrane region" description="Helical" evidence="11">
    <location>
        <begin position="64"/>
        <end position="81"/>
    </location>
</feature>
<feature type="transmembrane region" description="Helical" evidence="11">
    <location>
        <begin position="38"/>
        <end position="57"/>
    </location>
</feature>
<keyword evidence="8 11" id="KW-0406">Ion transport</keyword>
<proteinExistence type="inferred from homology"/>
<evidence type="ECO:0000256" key="8">
    <source>
        <dbReference type="ARBA" id="ARBA00023065"/>
    </source>
</evidence>
<evidence type="ECO:0000256" key="6">
    <source>
        <dbReference type="ARBA" id="ARBA00022781"/>
    </source>
</evidence>
<dbReference type="Pfam" id="PF00119">
    <property type="entry name" value="ATP-synt_A"/>
    <property type="match status" value="1"/>
</dbReference>
<evidence type="ECO:0000256" key="12">
    <source>
        <dbReference type="RuleBase" id="RU000483"/>
    </source>
</evidence>
<dbReference type="RefSeq" id="WP_277862880.1">
    <property type="nucleotide sequence ID" value="NZ_JARRAG010000002.1"/>
</dbReference>
<dbReference type="InterPro" id="IPR035908">
    <property type="entry name" value="F0_ATP_A_sf"/>
</dbReference>
<evidence type="ECO:0000313" key="14">
    <source>
        <dbReference type="Proteomes" id="UP001216907"/>
    </source>
</evidence>
<feature type="transmembrane region" description="Helical" evidence="11">
    <location>
        <begin position="196"/>
        <end position="215"/>
    </location>
</feature>
<keyword evidence="9 11" id="KW-0472">Membrane</keyword>
<feature type="transmembrane region" description="Helical" evidence="11">
    <location>
        <begin position="167"/>
        <end position="187"/>
    </location>
</feature>
<evidence type="ECO:0000256" key="9">
    <source>
        <dbReference type="ARBA" id="ARBA00023136"/>
    </source>
</evidence>
<dbReference type="PANTHER" id="PTHR11410">
    <property type="entry name" value="ATP SYNTHASE SUBUNIT A"/>
    <property type="match status" value="1"/>
</dbReference>
<evidence type="ECO:0000256" key="2">
    <source>
        <dbReference type="ARBA" id="ARBA00006810"/>
    </source>
</evidence>
<dbReference type="SUPFAM" id="SSF81336">
    <property type="entry name" value="F1F0 ATP synthase subunit A"/>
    <property type="match status" value="1"/>
</dbReference>
<keyword evidence="7 11" id="KW-1133">Transmembrane helix</keyword>
<gene>
    <name evidence="11 13" type="primary">atpB</name>
    <name evidence="13" type="ORF">PZE19_22665</name>
</gene>
<evidence type="ECO:0000256" key="1">
    <source>
        <dbReference type="ARBA" id="ARBA00004141"/>
    </source>
</evidence>
<dbReference type="InterPro" id="IPR000568">
    <property type="entry name" value="ATP_synth_F0_asu"/>
</dbReference>
<evidence type="ECO:0000256" key="5">
    <source>
        <dbReference type="ARBA" id="ARBA00022692"/>
    </source>
</evidence>
<keyword evidence="5 11" id="KW-0812">Transmembrane</keyword>
<dbReference type="InterPro" id="IPR045083">
    <property type="entry name" value="ATP_synth_F0_asu_bact/mt"/>
</dbReference>
<keyword evidence="4 11" id="KW-0138">CF(0)</keyword>
<keyword evidence="10 11" id="KW-0066">ATP synthesis</keyword>
<keyword evidence="3 11" id="KW-0813">Transport</keyword>
<comment type="function">
    <text evidence="11 12">Key component of the proton channel; it plays a direct role in the translocation of protons across the membrane.</text>
</comment>
<keyword evidence="6 11" id="KW-0375">Hydrogen ion transport</keyword>
<feature type="transmembrane region" description="Helical" evidence="11">
    <location>
        <begin position="128"/>
        <end position="147"/>
    </location>
</feature>
<comment type="subcellular location">
    <subcellularLocation>
        <location evidence="11 12">Cell membrane</location>
        <topology evidence="11 12">Multi-pass membrane protein</topology>
    </subcellularLocation>
    <subcellularLocation>
        <location evidence="1">Membrane</location>
        <topology evidence="1">Multi-pass membrane protein</topology>
    </subcellularLocation>
</comment>
<dbReference type="NCBIfam" id="TIGR01131">
    <property type="entry name" value="ATP_synt_6_or_A"/>
    <property type="match status" value="1"/>
</dbReference>
<keyword evidence="11" id="KW-1003">Cell membrane</keyword>
<reference evidence="13 14" key="1">
    <citation type="submission" date="2023-03" db="EMBL/GenBank/DDBJ databases">
        <title>Paludisphaera mucosa sp. nov. a novel planctomycete from northern fen.</title>
        <authorList>
            <person name="Ivanova A."/>
        </authorList>
    </citation>
    <scope>NUCLEOTIDE SEQUENCE [LARGE SCALE GENOMIC DNA]</scope>
    <source>
        <strain evidence="13 14">Pla2</strain>
    </source>
</reference>
<keyword evidence="14" id="KW-1185">Reference proteome</keyword>
<dbReference type="Proteomes" id="UP001216907">
    <property type="component" value="Unassembled WGS sequence"/>
</dbReference>
<dbReference type="PANTHER" id="PTHR11410:SF0">
    <property type="entry name" value="ATP SYNTHASE SUBUNIT A"/>
    <property type="match status" value="1"/>
</dbReference>
<evidence type="ECO:0000256" key="3">
    <source>
        <dbReference type="ARBA" id="ARBA00022448"/>
    </source>
</evidence>